<comment type="catalytic activity">
    <reaction evidence="4 5">
        <text>L-glutaminyl-[peptide chain release factor] + S-adenosyl-L-methionine = N(5)-methyl-L-glutaminyl-[peptide chain release factor] + S-adenosyl-L-homocysteine + H(+)</text>
        <dbReference type="Rhea" id="RHEA:42896"/>
        <dbReference type="Rhea" id="RHEA-COMP:10271"/>
        <dbReference type="Rhea" id="RHEA-COMP:10272"/>
        <dbReference type="ChEBI" id="CHEBI:15378"/>
        <dbReference type="ChEBI" id="CHEBI:30011"/>
        <dbReference type="ChEBI" id="CHEBI:57856"/>
        <dbReference type="ChEBI" id="CHEBI:59789"/>
        <dbReference type="ChEBI" id="CHEBI:61891"/>
        <dbReference type="EC" id="2.1.1.297"/>
    </reaction>
</comment>
<dbReference type="Gene3D" id="3.40.50.150">
    <property type="entry name" value="Vaccinia Virus protein VP39"/>
    <property type="match status" value="1"/>
</dbReference>
<feature type="binding site" evidence="5">
    <location>
        <begin position="119"/>
        <end position="123"/>
    </location>
    <ligand>
        <name>S-adenosyl-L-methionine</name>
        <dbReference type="ChEBI" id="CHEBI:59789"/>
    </ligand>
</feature>
<sequence length="282" mass="30381">MRIGEALMAAQKRIAVISDSPRLDAELLLGQVTGLGRAQLLARLDQLLPRHEAECFDALVQRRARGEPVAYLTGDKEFWTLNLKVTPAVLIPRPETELLVEWGLQLIAGCKAPRIADLGTGSGALALALASERPDAQVEATEFSAAALAVAQENAQRLLPGRVRFHAGHWLAPLMRQTYDLIVSNPPYIAHDDPHLQTLTYEPAIALTDGADGLNALREIIAGAPAYLVAGGWLLVEHGYEQGPAVRALFAQAGFDGVTTRCDYGGRERATAGRFLRHGTSA</sequence>
<feature type="binding site" evidence="5">
    <location>
        <position position="142"/>
    </location>
    <ligand>
        <name>S-adenosyl-L-methionine</name>
        <dbReference type="ChEBI" id="CHEBI:59789"/>
    </ligand>
</feature>
<dbReference type="EC" id="2.1.1.297" evidence="5"/>
<dbReference type="AlphaFoldDB" id="A0A1I2INK7"/>
<evidence type="ECO:0000259" key="7">
    <source>
        <dbReference type="Pfam" id="PF17827"/>
    </source>
</evidence>
<dbReference type="Pfam" id="PF05175">
    <property type="entry name" value="MTS"/>
    <property type="match status" value="1"/>
</dbReference>
<dbReference type="PANTHER" id="PTHR18895:SF74">
    <property type="entry name" value="MTRF1L RELEASE FACTOR GLUTAMINE METHYLTRANSFERASE"/>
    <property type="match status" value="1"/>
</dbReference>
<proteinExistence type="inferred from homology"/>
<evidence type="ECO:0000259" key="6">
    <source>
        <dbReference type="Pfam" id="PF05175"/>
    </source>
</evidence>
<keyword evidence="2 5" id="KW-0808">Transferase</keyword>
<feature type="domain" description="Methyltransferase small" evidence="6">
    <location>
        <begin position="111"/>
        <end position="194"/>
    </location>
</feature>
<feature type="binding site" evidence="5">
    <location>
        <position position="170"/>
    </location>
    <ligand>
        <name>S-adenosyl-L-methionine</name>
        <dbReference type="ChEBI" id="CHEBI:59789"/>
    </ligand>
</feature>
<dbReference type="InterPro" id="IPR004556">
    <property type="entry name" value="HemK-like"/>
</dbReference>
<dbReference type="Gene3D" id="1.10.8.10">
    <property type="entry name" value="DNA helicase RuvA subunit, C-terminal domain"/>
    <property type="match status" value="1"/>
</dbReference>
<dbReference type="InterPro" id="IPR029063">
    <property type="entry name" value="SAM-dependent_MTases_sf"/>
</dbReference>
<evidence type="ECO:0000256" key="3">
    <source>
        <dbReference type="ARBA" id="ARBA00022691"/>
    </source>
</evidence>
<dbReference type="CDD" id="cd02440">
    <property type="entry name" value="AdoMet_MTases"/>
    <property type="match status" value="1"/>
</dbReference>
<dbReference type="FunFam" id="3.40.50.150:FF:000053">
    <property type="entry name" value="Release factor glutamine methyltransferase"/>
    <property type="match status" value="1"/>
</dbReference>
<dbReference type="STRING" id="1076937.SAMN04488120_10472"/>
<dbReference type="PROSITE" id="PS00092">
    <property type="entry name" value="N6_MTASE"/>
    <property type="match status" value="1"/>
</dbReference>
<feature type="binding site" evidence="5">
    <location>
        <begin position="185"/>
        <end position="188"/>
    </location>
    <ligand>
        <name>substrate</name>
    </ligand>
</feature>
<evidence type="ECO:0000313" key="8">
    <source>
        <dbReference type="EMBL" id="SFF43198.1"/>
    </source>
</evidence>
<dbReference type="NCBIfam" id="TIGR03534">
    <property type="entry name" value="RF_mod_PrmC"/>
    <property type="match status" value="1"/>
</dbReference>
<dbReference type="GO" id="GO:0032259">
    <property type="term" value="P:methylation"/>
    <property type="evidence" value="ECO:0007669"/>
    <property type="project" value="UniProtKB-KW"/>
</dbReference>
<accession>A0A1I2INK7</accession>
<dbReference type="NCBIfam" id="TIGR00536">
    <property type="entry name" value="hemK_fam"/>
    <property type="match status" value="1"/>
</dbReference>
<evidence type="ECO:0000256" key="4">
    <source>
        <dbReference type="ARBA" id="ARBA00048391"/>
    </source>
</evidence>
<organism evidence="8 9">
    <name type="scientific">Fontimonas thermophila</name>
    <dbReference type="NCBI Taxonomy" id="1076937"/>
    <lineage>
        <taxon>Bacteria</taxon>
        <taxon>Pseudomonadati</taxon>
        <taxon>Pseudomonadota</taxon>
        <taxon>Gammaproteobacteria</taxon>
        <taxon>Nevskiales</taxon>
        <taxon>Nevskiaceae</taxon>
        <taxon>Fontimonas</taxon>
    </lineage>
</organism>
<name>A0A1I2INK7_9GAMM</name>
<feature type="domain" description="Release factor glutamine methyltransferase N-terminal" evidence="7">
    <location>
        <begin position="5"/>
        <end position="74"/>
    </location>
</feature>
<keyword evidence="1 5" id="KW-0489">Methyltransferase</keyword>
<evidence type="ECO:0000256" key="1">
    <source>
        <dbReference type="ARBA" id="ARBA00022603"/>
    </source>
</evidence>
<dbReference type="InterPro" id="IPR040758">
    <property type="entry name" value="PrmC_N"/>
</dbReference>
<keyword evidence="3 5" id="KW-0949">S-adenosyl-L-methionine</keyword>
<dbReference type="InterPro" id="IPR019874">
    <property type="entry name" value="RF_methyltr_PrmC"/>
</dbReference>
<protein>
    <recommendedName>
        <fullName evidence="5">Release factor glutamine methyltransferase</fullName>
        <shortName evidence="5">RF MTase</shortName>
        <ecNumber evidence="5">2.1.1.297</ecNumber>
    </recommendedName>
    <alternativeName>
        <fullName evidence="5">N5-glutamine methyltransferase PrmC</fullName>
    </alternativeName>
    <alternativeName>
        <fullName evidence="5">Protein-(glutamine-N5) MTase PrmC</fullName>
    </alternativeName>
    <alternativeName>
        <fullName evidence="5">Protein-glutamine N-methyltransferase PrmC</fullName>
    </alternativeName>
</protein>
<dbReference type="RefSeq" id="WP_091532619.1">
    <property type="nucleotide sequence ID" value="NZ_FOOC01000004.1"/>
</dbReference>
<keyword evidence="9" id="KW-1185">Reference proteome</keyword>
<dbReference type="GO" id="GO:0102559">
    <property type="term" value="F:peptide chain release factor N(5)-glutamine methyltransferase activity"/>
    <property type="evidence" value="ECO:0007669"/>
    <property type="project" value="UniProtKB-EC"/>
</dbReference>
<dbReference type="HAMAP" id="MF_02126">
    <property type="entry name" value="RF_methyltr_PrmC"/>
    <property type="match status" value="1"/>
</dbReference>
<evidence type="ECO:0000256" key="5">
    <source>
        <dbReference type="HAMAP-Rule" id="MF_02126"/>
    </source>
</evidence>
<evidence type="ECO:0000313" key="9">
    <source>
        <dbReference type="Proteomes" id="UP000199771"/>
    </source>
</evidence>
<reference evidence="8 9" key="1">
    <citation type="submission" date="2016-10" db="EMBL/GenBank/DDBJ databases">
        <authorList>
            <person name="de Groot N.N."/>
        </authorList>
    </citation>
    <scope>NUCLEOTIDE SEQUENCE [LARGE SCALE GENOMIC DNA]</scope>
    <source>
        <strain evidence="8 9">DSM 23609</strain>
    </source>
</reference>
<dbReference type="InterPro" id="IPR050320">
    <property type="entry name" value="N5-glutamine_MTase"/>
</dbReference>
<dbReference type="Pfam" id="PF17827">
    <property type="entry name" value="PrmC_N"/>
    <property type="match status" value="1"/>
</dbReference>
<dbReference type="InterPro" id="IPR002052">
    <property type="entry name" value="DNA_methylase_N6_adenine_CS"/>
</dbReference>
<dbReference type="EMBL" id="FOOC01000004">
    <property type="protein sequence ID" value="SFF43198.1"/>
    <property type="molecule type" value="Genomic_DNA"/>
</dbReference>
<dbReference type="Proteomes" id="UP000199771">
    <property type="component" value="Unassembled WGS sequence"/>
</dbReference>
<dbReference type="InterPro" id="IPR007848">
    <property type="entry name" value="Small_mtfrase_dom"/>
</dbReference>
<comment type="similarity">
    <text evidence="5">Belongs to the protein N5-glutamine methyltransferase family. PrmC subfamily.</text>
</comment>
<comment type="function">
    <text evidence="5">Methylates the class 1 translation termination release factors RF1/PrfA and RF2/PrfB on the glutamine residue of the universally conserved GGQ motif.</text>
</comment>
<feature type="binding site" evidence="5">
    <location>
        <position position="185"/>
    </location>
    <ligand>
        <name>S-adenosyl-L-methionine</name>
        <dbReference type="ChEBI" id="CHEBI:59789"/>
    </ligand>
</feature>
<dbReference type="OrthoDB" id="9800643at2"/>
<evidence type="ECO:0000256" key="2">
    <source>
        <dbReference type="ARBA" id="ARBA00022679"/>
    </source>
</evidence>
<dbReference type="PANTHER" id="PTHR18895">
    <property type="entry name" value="HEMK METHYLTRANSFERASE"/>
    <property type="match status" value="1"/>
</dbReference>
<dbReference type="GO" id="GO:0003676">
    <property type="term" value="F:nucleic acid binding"/>
    <property type="evidence" value="ECO:0007669"/>
    <property type="project" value="InterPro"/>
</dbReference>
<dbReference type="SUPFAM" id="SSF53335">
    <property type="entry name" value="S-adenosyl-L-methionine-dependent methyltransferases"/>
    <property type="match status" value="1"/>
</dbReference>
<gene>
    <name evidence="5" type="primary">prmC</name>
    <name evidence="8" type="ORF">SAMN04488120_10472</name>
</gene>